<feature type="region of interest" description="Disordered" evidence="1">
    <location>
        <begin position="58"/>
        <end position="84"/>
    </location>
</feature>
<dbReference type="InterPro" id="IPR036770">
    <property type="entry name" value="Ankyrin_rpt-contain_sf"/>
</dbReference>
<name>A0ABR1TTY6_9PEZI</name>
<organism evidence="2 3">
    <name type="scientific">Apiospora phragmitis</name>
    <dbReference type="NCBI Taxonomy" id="2905665"/>
    <lineage>
        <taxon>Eukaryota</taxon>
        <taxon>Fungi</taxon>
        <taxon>Dikarya</taxon>
        <taxon>Ascomycota</taxon>
        <taxon>Pezizomycotina</taxon>
        <taxon>Sordariomycetes</taxon>
        <taxon>Xylariomycetidae</taxon>
        <taxon>Amphisphaeriales</taxon>
        <taxon>Apiosporaceae</taxon>
        <taxon>Apiospora</taxon>
    </lineage>
</organism>
<comment type="caution">
    <text evidence="2">The sequence shown here is derived from an EMBL/GenBank/DDBJ whole genome shotgun (WGS) entry which is preliminary data.</text>
</comment>
<evidence type="ECO:0000313" key="3">
    <source>
        <dbReference type="Proteomes" id="UP001480595"/>
    </source>
</evidence>
<evidence type="ECO:0000313" key="2">
    <source>
        <dbReference type="EMBL" id="KAK8050109.1"/>
    </source>
</evidence>
<protein>
    <recommendedName>
        <fullName evidence="4">Ankyrin repeat protein</fullName>
    </recommendedName>
</protein>
<gene>
    <name evidence="2" type="ORF">PG994_011839</name>
</gene>
<dbReference type="EMBL" id="JAQQWL010000011">
    <property type="protein sequence ID" value="KAK8050109.1"/>
    <property type="molecule type" value="Genomic_DNA"/>
</dbReference>
<dbReference type="SUPFAM" id="SSF48403">
    <property type="entry name" value="Ankyrin repeat"/>
    <property type="match status" value="1"/>
</dbReference>
<dbReference type="RefSeq" id="XP_066712358.1">
    <property type="nucleotide sequence ID" value="XM_066863248.1"/>
</dbReference>
<dbReference type="Gene3D" id="1.25.40.20">
    <property type="entry name" value="Ankyrin repeat-containing domain"/>
    <property type="match status" value="1"/>
</dbReference>
<evidence type="ECO:0008006" key="4">
    <source>
        <dbReference type="Google" id="ProtNLM"/>
    </source>
</evidence>
<keyword evidence="3" id="KW-1185">Reference proteome</keyword>
<dbReference type="Proteomes" id="UP001480595">
    <property type="component" value="Unassembled WGS sequence"/>
</dbReference>
<evidence type="ECO:0000256" key="1">
    <source>
        <dbReference type="SAM" id="MobiDB-lite"/>
    </source>
</evidence>
<sequence length="84" mass="9341">MRGRDECAALLLSHGADVLAEDQDGNILLDLAEKYHNPSMERIIREHMESLIEELRSKADEERGRSQSVPGQEGMAVQVAVPVE</sequence>
<accession>A0ABR1TTY6</accession>
<proteinExistence type="predicted"/>
<dbReference type="GeneID" id="92096311"/>
<reference evidence="2 3" key="1">
    <citation type="submission" date="2023-01" db="EMBL/GenBank/DDBJ databases">
        <title>Analysis of 21 Apiospora genomes using comparative genomics revels a genus with tremendous synthesis potential of carbohydrate active enzymes and secondary metabolites.</title>
        <authorList>
            <person name="Sorensen T."/>
        </authorList>
    </citation>
    <scope>NUCLEOTIDE SEQUENCE [LARGE SCALE GENOMIC DNA]</scope>
    <source>
        <strain evidence="2 3">CBS 135458</strain>
    </source>
</reference>